<sequence length="528" mass="57781">MAHPLSQILPEAPVVPHQVSPVMRDGYRRRMVGVLIGTGVLWFLIFGSLAFVSVPMLIELDGSVFAMITELTGEDSNAAATVFMLLILVGVPLVLGASFALKWIGRYFRLWAGYRVHNTIEGKDTPGLRWLATVPLALGAIGGLVAAAAGSVVRGEIWAALAWAAVAILVGYLTGHIGQRAIAVVNRCRTRWSQQEQIIARGRHTVAWVEKMDYTGDSIGGRSEFIVHLACDHGGERSLIKARVFEYPIWAPIRGTEFDVWTTDDLPLDVSNADRIIVERRYVGRNGPPDPEMYRRSSSDHRQRVAPKWVTPKVDGTTREVRGARGWLFLQWFALGIRILGTLLSVALFVAVVVNGGWLSFVTYLALCVVSVADTGLAIARLGRARWYIRNRFPSWMVILMWMGWPVLAIPSLISDPALYCCGQEGDFSEVGIIGFISTFVLMGLSFVLAAMAFYPPVLFNRGFEAPAEAMQQAMTSHDPSLADRLEAETGVRVGIALVQDDPATALGRIGRPSPAESTPSPITTRSA</sequence>
<feature type="region of interest" description="Disordered" evidence="1">
    <location>
        <begin position="507"/>
        <end position="528"/>
    </location>
</feature>
<feature type="compositionally biased region" description="Polar residues" evidence="1">
    <location>
        <begin position="516"/>
        <end position="528"/>
    </location>
</feature>
<evidence type="ECO:0000256" key="1">
    <source>
        <dbReference type="SAM" id="MobiDB-lite"/>
    </source>
</evidence>
<feature type="transmembrane region" description="Helical" evidence="2">
    <location>
        <begin position="395"/>
        <end position="414"/>
    </location>
</feature>
<dbReference type="AlphaFoldDB" id="A0A543AW13"/>
<keyword evidence="4" id="KW-1185">Reference proteome</keyword>
<dbReference type="EMBL" id="VFOW01000001">
    <property type="protein sequence ID" value="TQL76775.1"/>
    <property type="molecule type" value="Genomic_DNA"/>
</dbReference>
<feature type="transmembrane region" description="Helical" evidence="2">
    <location>
        <begin position="157"/>
        <end position="175"/>
    </location>
</feature>
<accession>A0A543AW13</accession>
<protein>
    <submittedName>
        <fullName evidence="3">Uncharacterized protein</fullName>
    </submittedName>
</protein>
<feature type="transmembrane region" description="Helical" evidence="2">
    <location>
        <begin position="434"/>
        <end position="455"/>
    </location>
</feature>
<dbReference type="RefSeq" id="WP_142038684.1">
    <property type="nucleotide sequence ID" value="NZ_JBHTGS010000001.1"/>
</dbReference>
<feature type="transmembrane region" description="Helical" evidence="2">
    <location>
        <begin position="130"/>
        <end position="151"/>
    </location>
</feature>
<dbReference type="OrthoDB" id="4903474at2"/>
<keyword evidence="2" id="KW-1133">Transmembrane helix</keyword>
<proteinExistence type="predicted"/>
<evidence type="ECO:0000256" key="2">
    <source>
        <dbReference type="SAM" id="Phobius"/>
    </source>
</evidence>
<evidence type="ECO:0000313" key="4">
    <source>
        <dbReference type="Proteomes" id="UP000317043"/>
    </source>
</evidence>
<feature type="transmembrane region" description="Helical" evidence="2">
    <location>
        <begin position="32"/>
        <end position="58"/>
    </location>
</feature>
<organism evidence="3 4">
    <name type="scientific">Stackebrandtia endophytica</name>
    <dbReference type="NCBI Taxonomy" id="1496996"/>
    <lineage>
        <taxon>Bacteria</taxon>
        <taxon>Bacillati</taxon>
        <taxon>Actinomycetota</taxon>
        <taxon>Actinomycetes</taxon>
        <taxon>Glycomycetales</taxon>
        <taxon>Glycomycetaceae</taxon>
        <taxon>Stackebrandtia</taxon>
    </lineage>
</organism>
<evidence type="ECO:0000313" key="3">
    <source>
        <dbReference type="EMBL" id="TQL76775.1"/>
    </source>
</evidence>
<feature type="transmembrane region" description="Helical" evidence="2">
    <location>
        <begin position="329"/>
        <end position="352"/>
    </location>
</feature>
<keyword evidence="2" id="KW-0472">Membrane</keyword>
<name>A0A543AW13_9ACTN</name>
<comment type="caution">
    <text evidence="3">The sequence shown here is derived from an EMBL/GenBank/DDBJ whole genome shotgun (WGS) entry which is preliminary data.</text>
</comment>
<dbReference type="InParanoid" id="A0A543AW13"/>
<gene>
    <name evidence="3" type="ORF">FB566_2312</name>
</gene>
<feature type="transmembrane region" description="Helical" evidence="2">
    <location>
        <begin position="358"/>
        <end position="383"/>
    </location>
</feature>
<feature type="transmembrane region" description="Helical" evidence="2">
    <location>
        <begin position="78"/>
        <end position="101"/>
    </location>
</feature>
<keyword evidence="2" id="KW-0812">Transmembrane</keyword>
<reference evidence="3 4" key="1">
    <citation type="submission" date="2019-06" db="EMBL/GenBank/DDBJ databases">
        <title>Sequencing the genomes of 1000 actinobacteria strains.</title>
        <authorList>
            <person name="Klenk H.-P."/>
        </authorList>
    </citation>
    <scope>NUCLEOTIDE SEQUENCE [LARGE SCALE GENOMIC DNA]</scope>
    <source>
        <strain evidence="3 4">DSM 45928</strain>
    </source>
</reference>
<dbReference type="Proteomes" id="UP000317043">
    <property type="component" value="Unassembled WGS sequence"/>
</dbReference>